<evidence type="ECO:0000313" key="2">
    <source>
        <dbReference type="EMBL" id="MQN84360.1"/>
    </source>
</evidence>
<keyword evidence="1" id="KW-0472">Membrane</keyword>
<keyword evidence="1" id="KW-1133">Transmembrane helix</keyword>
<dbReference type="EMBL" id="VZCC01000071">
    <property type="protein sequence ID" value="MQN84360.1"/>
    <property type="molecule type" value="Genomic_DNA"/>
</dbReference>
<comment type="caution">
    <text evidence="2">The sequence shown here is derived from an EMBL/GenBank/DDBJ whole genome shotgun (WGS) entry which is preliminary data.</text>
</comment>
<organism evidence="2 3">
    <name type="scientific">Segatella copri</name>
    <dbReference type="NCBI Taxonomy" id="165179"/>
    <lineage>
        <taxon>Bacteria</taxon>
        <taxon>Pseudomonadati</taxon>
        <taxon>Bacteroidota</taxon>
        <taxon>Bacteroidia</taxon>
        <taxon>Bacteroidales</taxon>
        <taxon>Prevotellaceae</taxon>
        <taxon>Segatella</taxon>
    </lineage>
</organism>
<name>A0AA90ZTX1_9BACT</name>
<reference evidence="3" key="1">
    <citation type="submission" date="2019-09" db="EMBL/GenBank/DDBJ databases">
        <title>Distinct polysaccharide growth profiles of human intestinal Prevotella copri isolates.</title>
        <authorList>
            <person name="Fehlner-Peach H."/>
            <person name="Magnabosco C."/>
            <person name="Raghavan V."/>
            <person name="Scher J.U."/>
            <person name="Tett A."/>
            <person name="Cox L.M."/>
            <person name="Gottsegen C."/>
            <person name="Watters A."/>
            <person name="Wiltshire- Gordon J.D."/>
            <person name="Segata N."/>
            <person name="Bonneau R."/>
            <person name="Littman D.R."/>
        </authorList>
    </citation>
    <scope>NUCLEOTIDE SEQUENCE [LARGE SCALE GENOMIC DNA]</scope>
    <source>
        <strain evidence="3">iAA108</strain>
    </source>
</reference>
<evidence type="ECO:0000256" key="1">
    <source>
        <dbReference type="SAM" id="Phobius"/>
    </source>
</evidence>
<accession>A0AA90ZTX1</accession>
<proteinExistence type="predicted"/>
<dbReference type="Proteomes" id="UP000421408">
    <property type="component" value="Unassembled WGS sequence"/>
</dbReference>
<dbReference type="AlphaFoldDB" id="A0AA90ZTX1"/>
<protein>
    <submittedName>
        <fullName evidence="2">Uncharacterized protein</fullName>
    </submittedName>
</protein>
<gene>
    <name evidence="2" type="ORF">F7D74_10335</name>
</gene>
<dbReference type="RefSeq" id="WP_153119141.1">
    <property type="nucleotide sequence ID" value="NZ_VZCC01000071.1"/>
</dbReference>
<sequence length="64" mass="6570">MWIWVIIIAIAIGAFIGYANSGKSKDAVGGAMAGGCMAAGCIGRIAIAALGIILILWLFNLLFS</sequence>
<feature type="transmembrane region" description="Helical" evidence="1">
    <location>
        <begin position="37"/>
        <end position="63"/>
    </location>
</feature>
<evidence type="ECO:0000313" key="3">
    <source>
        <dbReference type="Proteomes" id="UP000421408"/>
    </source>
</evidence>
<keyword evidence="1" id="KW-0812">Transmembrane</keyword>